<reference evidence="1 2" key="1">
    <citation type="journal article" date="2017" name="Mol. Biol. Evol.">
        <title>The 4-celled Tetrabaena socialis nuclear genome reveals the essential components for genetic control of cell number at the origin of multicellularity in the volvocine lineage.</title>
        <authorList>
            <person name="Featherston J."/>
            <person name="Arakaki Y."/>
            <person name="Hanschen E.R."/>
            <person name="Ferris P.J."/>
            <person name="Michod R.E."/>
            <person name="Olson B.J.S.C."/>
            <person name="Nozaki H."/>
            <person name="Durand P.M."/>
        </authorList>
    </citation>
    <scope>NUCLEOTIDE SEQUENCE [LARGE SCALE GENOMIC DNA]</scope>
    <source>
        <strain evidence="1 2">NIES-571</strain>
    </source>
</reference>
<dbReference type="OrthoDB" id="2155333at2759"/>
<proteinExistence type="predicted"/>
<evidence type="ECO:0000313" key="1">
    <source>
        <dbReference type="EMBL" id="PNH07981.1"/>
    </source>
</evidence>
<sequence length="201" mass="21240">MTECDGGGGVAAAGVHGRTHAPAACVFLSSGSMEWYTPEPALQLVREVFAPGRINLYPCSSASANARVQAGRFYDERADGLAPNKEWSVNVFSNPPCACAAATACRACPLSGVRPSNGGGCKSRLSCCWVRMVSRAAVRAALAKEQGTLRWGSQARNPHNSMVAYMGPRVARFAEVFSRICSVPGASSWALRARPLGHLIV</sequence>
<protein>
    <submittedName>
        <fullName evidence="1">Uncharacterized protein</fullName>
    </submittedName>
</protein>
<dbReference type="EMBL" id="PGGS01000151">
    <property type="protein sequence ID" value="PNH07981.1"/>
    <property type="molecule type" value="Genomic_DNA"/>
</dbReference>
<comment type="caution">
    <text evidence="1">The sequence shown here is derived from an EMBL/GenBank/DDBJ whole genome shotgun (WGS) entry which is preliminary data.</text>
</comment>
<accession>A0A2J8A626</accession>
<dbReference type="Proteomes" id="UP000236333">
    <property type="component" value="Unassembled WGS sequence"/>
</dbReference>
<name>A0A2J8A626_9CHLO</name>
<keyword evidence="2" id="KW-1185">Reference proteome</keyword>
<organism evidence="1 2">
    <name type="scientific">Tetrabaena socialis</name>
    <dbReference type="NCBI Taxonomy" id="47790"/>
    <lineage>
        <taxon>Eukaryota</taxon>
        <taxon>Viridiplantae</taxon>
        <taxon>Chlorophyta</taxon>
        <taxon>core chlorophytes</taxon>
        <taxon>Chlorophyceae</taxon>
        <taxon>CS clade</taxon>
        <taxon>Chlamydomonadales</taxon>
        <taxon>Tetrabaenaceae</taxon>
        <taxon>Tetrabaena</taxon>
    </lineage>
</organism>
<gene>
    <name evidence="1" type="ORF">TSOC_005508</name>
</gene>
<dbReference type="AlphaFoldDB" id="A0A2J8A626"/>
<evidence type="ECO:0000313" key="2">
    <source>
        <dbReference type="Proteomes" id="UP000236333"/>
    </source>
</evidence>